<sequence>MASGGMRVSNQRGGTTLPLEPQTGVVKKKSIAIEELIPFLFLIVTQIPCGIKMVSTSLLKFNQICFFFTTPDVTHF</sequence>
<evidence type="ECO:0000313" key="2">
    <source>
        <dbReference type="Proteomes" id="UP000030428"/>
    </source>
</evidence>
<evidence type="ECO:0000313" key="1">
    <source>
        <dbReference type="EMBL" id="TGO02441.1"/>
    </source>
</evidence>
<organism evidence="1 2">
    <name type="scientific">Candidatus Thiomargarita nelsonii</name>
    <dbReference type="NCBI Taxonomy" id="1003181"/>
    <lineage>
        <taxon>Bacteria</taxon>
        <taxon>Pseudomonadati</taxon>
        <taxon>Pseudomonadota</taxon>
        <taxon>Gammaproteobacteria</taxon>
        <taxon>Thiotrichales</taxon>
        <taxon>Thiotrichaceae</taxon>
        <taxon>Thiomargarita</taxon>
    </lineage>
</organism>
<proteinExistence type="predicted"/>
<gene>
    <name evidence="1" type="ORF">PN36_25065</name>
</gene>
<name>A0A4E0R0I6_9GAMM</name>
<dbReference type="AlphaFoldDB" id="A0A4E0R0I6"/>
<protein>
    <submittedName>
        <fullName evidence="1">Uncharacterized protein</fullName>
    </submittedName>
</protein>
<accession>A0A4E0R0I6</accession>
<comment type="caution">
    <text evidence="1">The sequence shown here is derived from an EMBL/GenBank/DDBJ whole genome shotgun (WGS) entry which is preliminary data.</text>
</comment>
<reference evidence="1 2" key="1">
    <citation type="journal article" date="2016" name="Front. Microbiol.">
        <title>Single-Cell (Meta-)Genomics of a Dimorphic Candidatus Thiomargarita nelsonii Reveals Genomic Plasticity.</title>
        <authorList>
            <person name="Flood B.E."/>
            <person name="Fliss P."/>
            <person name="Jones D.S."/>
            <person name="Dick G.J."/>
            <person name="Jain S."/>
            <person name="Kaster A.K."/>
            <person name="Winkel M."/>
            <person name="Mussmann M."/>
            <person name="Bailey J."/>
        </authorList>
    </citation>
    <scope>NUCLEOTIDE SEQUENCE [LARGE SCALE GENOMIC DNA]</scope>
    <source>
        <strain evidence="1">Hydrate Ridge</strain>
    </source>
</reference>
<dbReference type="EMBL" id="JSZA02000135">
    <property type="protein sequence ID" value="TGO02441.1"/>
    <property type="molecule type" value="Genomic_DNA"/>
</dbReference>
<keyword evidence="2" id="KW-1185">Reference proteome</keyword>
<dbReference type="Proteomes" id="UP000030428">
    <property type="component" value="Unassembled WGS sequence"/>
</dbReference>